<protein>
    <submittedName>
        <fullName evidence="1">Uncharacterized protein</fullName>
    </submittedName>
</protein>
<gene>
    <name evidence="1" type="ORF">MNBD_CPR01-282</name>
</gene>
<dbReference type="EMBL" id="UOEV01000038">
    <property type="protein sequence ID" value="VAW32340.1"/>
    <property type="molecule type" value="Genomic_DNA"/>
</dbReference>
<name>A0A3B0UTS5_9ZZZZ</name>
<reference evidence="1" key="1">
    <citation type="submission" date="2018-06" db="EMBL/GenBank/DDBJ databases">
        <authorList>
            <person name="Zhirakovskaya E."/>
        </authorList>
    </citation>
    <scope>NUCLEOTIDE SEQUENCE</scope>
</reference>
<accession>A0A3B0UTS5</accession>
<proteinExistence type="predicted"/>
<dbReference type="Gene3D" id="3.20.20.140">
    <property type="entry name" value="Metal-dependent hydrolases"/>
    <property type="match status" value="1"/>
</dbReference>
<organism evidence="1">
    <name type="scientific">hydrothermal vent metagenome</name>
    <dbReference type="NCBI Taxonomy" id="652676"/>
    <lineage>
        <taxon>unclassified sequences</taxon>
        <taxon>metagenomes</taxon>
        <taxon>ecological metagenomes</taxon>
    </lineage>
</organism>
<evidence type="ECO:0000313" key="1">
    <source>
        <dbReference type="EMBL" id="VAW32340.1"/>
    </source>
</evidence>
<sequence length="142" mass="15933">SIMANAGCFELNPIPQNISGEIIQKISALGGYIGIPTGEFVLGMFQMCDHVKNMVSSSNGSGENIGIDAGCPYFNMTIYQARDQYEVAVRKYSRNNLNTHEAMVLAEYAKMLFNFFSYNRSKITKEMFGQNFRTFLERSLPA</sequence>
<dbReference type="AlphaFoldDB" id="A0A3B0UTS5"/>
<feature type="non-terminal residue" evidence="1">
    <location>
        <position position="1"/>
    </location>
</feature>